<protein>
    <submittedName>
        <fullName evidence="1">HEAT repeat domain-containing protein</fullName>
    </submittedName>
</protein>
<evidence type="ECO:0000313" key="2">
    <source>
        <dbReference type="Proteomes" id="UP000664398"/>
    </source>
</evidence>
<dbReference type="AlphaFoldDB" id="A0A939LTX9"/>
<dbReference type="InterPro" id="IPR016024">
    <property type="entry name" value="ARM-type_fold"/>
</dbReference>
<name>A0A939LTX9_9MICO</name>
<proteinExistence type="predicted"/>
<dbReference type="Pfam" id="PF13646">
    <property type="entry name" value="HEAT_2"/>
    <property type="match status" value="1"/>
</dbReference>
<dbReference type="SUPFAM" id="SSF48371">
    <property type="entry name" value="ARM repeat"/>
    <property type="match status" value="1"/>
</dbReference>
<dbReference type="InterPro" id="IPR011989">
    <property type="entry name" value="ARM-like"/>
</dbReference>
<reference evidence="1" key="1">
    <citation type="submission" date="2021-03" db="EMBL/GenBank/DDBJ databases">
        <title>Leucobacter chromiisoli sp. nov., isolated from chromium-containing soil of chemical plant.</title>
        <authorList>
            <person name="Xu Z."/>
        </authorList>
    </citation>
    <scope>NUCLEOTIDE SEQUENCE</scope>
    <source>
        <strain evidence="1">A2</strain>
    </source>
</reference>
<dbReference type="Gene3D" id="1.25.10.10">
    <property type="entry name" value="Leucine-rich Repeat Variant"/>
    <property type="match status" value="1"/>
</dbReference>
<dbReference type="EMBL" id="JAGDYL010000004">
    <property type="protein sequence ID" value="MBO1804296.1"/>
    <property type="molecule type" value="Genomic_DNA"/>
</dbReference>
<keyword evidence="2" id="KW-1185">Reference proteome</keyword>
<dbReference type="Proteomes" id="UP000664398">
    <property type="component" value="Unassembled WGS sequence"/>
</dbReference>
<gene>
    <name evidence="1" type="ORF">J4H91_03055</name>
</gene>
<sequence>MTETGTTAANLAAALSADESSARLQAALTAGTHPDDAYLEPLIERCAVEPDFYVRDMLTWALTRLSPEIVLPRVLEETRSDVPQARSQALHTLSKLGDERGWHAITPAHLHDADDEVARAAWRTAAGLAPLDTHADLAREFSRELGRGDLDVKRSLSRAFVELGEDAIPALQAVTIDAAHDSETAQHARATLRLIEDPEATFVLE</sequence>
<evidence type="ECO:0000313" key="1">
    <source>
        <dbReference type="EMBL" id="MBO1804296.1"/>
    </source>
</evidence>
<accession>A0A939LTX9</accession>
<organism evidence="1 2">
    <name type="scientific">Leucobacter ruminantium</name>
    <dbReference type="NCBI Taxonomy" id="1289170"/>
    <lineage>
        <taxon>Bacteria</taxon>
        <taxon>Bacillati</taxon>
        <taxon>Actinomycetota</taxon>
        <taxon>Actinomycetes</taxon>
        <taxon>Micrococcales</taxon>
        <taxon>Microbacteriaceae</taxon>
        <taxon>Leucobacter</taxon>
    </lineage>
</organism>
<dbReference type="RefSeq" id="WP_208044789.1">
    <property type="nucleotide sequence ID" value="NZ_JAGDYL010000004.1"/>
</dbReference>
<comment type="caution">
    <text evidence="1">The sequence shown here is derived from an EMBL/GenBank/DDBJ whole genome shotgun (WGS) entry which is preliminary data.</text>
</comment>